<sequence length="318" mass="36836">MSEINTELINTLKKKTSEKENTVDLLMDIIPIGKEAAYRRLRGEIPFSLEEAIAICRKLNISLDVMAGTKRDDIYAFHSNAVFSDRPIEEYSRMMSQIIRAVESIKDSPGSKSYRAQRTLPQEFLFRYESLAQIYIRILFYQLHLQLNPKSLLDIEIPHNIFVEQKKMSSVMQDINSVLILDKGIFQDYIEIVKYFQGLGMVNDEDIAIIKRDMSLLLDDMERCASSGMTLHKKKLDMYISHISFDCTYTYIEGPEFQSCSVGVYCIDHLSCDNDKICKKHKSWIKSLVRFSTLISVSGELQRNEYFSQQRDIVKSIL</sequence>
<gene>
    <name evidence="1" type="ORF">GGR21_002284</name>
</gene>
<dbReference type="EMBL" id="JACIEP010000007">
    <property type="protein sequence ID" value="MBB4036382.1"/>
    <property type="molecule type" value="Genomic_DNA"/>
</dbReference>
<protein>
    <recommendedName>
        <fullName evidence="3">Transcription regulator BetR N-terminal domain-containing protein</fullName>
    </recommendedName>
</protein>
<keyword evidence="2" id="KW-1185">Reference proteome</keyword>
<evidence type="ECO:0008006" key="3">
    <source>
        <dbReference type="Google" id="ProtNLM"/>
    </source>
</evidence>
<evidence type="ECO:0000313" key="2">
    <source>
        <dbReference type="Proteomes" id="UP000555103"/>
    </source>
</evidence>
<name>A0A840CV79_9BACT</name>
<dbReference type="Proteomes" id="UP000555103">
    <property type="component" value="Unassembled WGS sequence"/>
</dbReference>
<dbReference type="AlphaFoldDB" id="A0A840CV79"/>
<accession>A0A840CV79</accession>
<organism evidence="1 2">
    <name type="scientific">Dysgonomonas hofstadii</name>
    <dbReference type="NCBI Taxonomy" id="637886"/>
    <lineage>
        <taxon>Bacteria</taxon>
        <taxon>Pseudomonadati</taxon>
        <taxon>Bacteroidota</taxon>
        <taxon>Bacteroidia</taxon>
        <taxon>Bacteroidales</taxon>
        <taxon>Dysgonomonadaceae</taxon>
        <taxon>Dysgonomonas</taxon>
    </lineage>
</organism>
<proteinExistence type="predicted"/>
<reference evidence="1 2" key="1">
    <citation type="submission" date="2020-08" db="EMBL/GenBank/DDBJ databases">
        <title>Genomic Encyclopedia of Type Strains, Phase IV (KMG-IV): sequencing the most valuable type-strain genomes for metagenomic binning, comparative biology and taxonomic classification.</title>
        <authorList>
            <person name="Goeker M."/>
        </authorList>
    </citation>
    <scope>NUCLEOTIDE SEQUENCE [LARGE SCALE GENOMIC DNA]</scope>
    <source>
        <strain evidence="1 2">DSM 104969</strain>
    </source>
</reference>
<dbReference type="RefSeq" id="WP_183307282.1">
    <property type="nucleotide sequence ID" value="NZ_JACIEP010000007.1"/>
</dbReference>
<comment type="caution">
    <text evidence="1">The sequence shown here is derived from an EMBL/GenBank/DDBJ whole genome shotgun (WGS) entry which is preliminary data.</text>
</comment>
<evidence type="ECO:0000313" key="1">
    <source>
        <dbReference type="EMBL" id="MBB4036382.1"/>
    </source>
</evidence>